<dbReference type="AlphaFoldDB" id="A0A7Y6MBP9"/>
<reference evidence="1 2" key="1">
    <citation type="submission" date="2020-06" db="EMBL/GenBank/DDBJ databases">
        <authorList>
            <person name="Chanama M."/>
        </authorList>
    </citation>
    <scope>NUCLEOTIDE SEQUENCE [LARGE SCALE GENOMIC DNA]</scope>
    <source>
        <strain evidence="1 2">TBRC6557</strain>
    </source>
</reference>
<evidence type="ECO:0000313" key="2">
    <source>
        <dbReference type="Proteomes" id="UP000546126"/>
    </source>
</evidence>
<gene>
    <name evidence="1" type="ORF">HT134_12545</name>
</gene>
<name>A0A7Y6MBP9_9ACTN</name>
<proteinExistence type="predicted"/>
<dbReference type="RefSeq" id="WP_175600541.1">
    <property type="nucleotide sequence ID" value="NZ_JABWGO010000002.1"/>
</dbReference>
<keyword evidence="2" id="KW-1185">Reference proteome</keyword>
<dbReference type="EMBL" id="JABWGO010000002">
    <property type="protein sequence ID" value="NUW40966.1"/>
    <property type="molecule type" value="Genomic_DNA"/>
</dbReference>
<accession>A0A7Y6MBP9</accession>
<sequence length="490" mass="53516">MSEGHINPLQWNWTRWPFDFDLGSVLNPEPLIATIKAMWFSIPSLVGADDSEQRLRHAADAHEAMAERLRKIFEVLDTRAQGQSDGYMDRIIKEWKGKAADEFRKVWGEVVKQDNRQAVATSAAGIAKILRAVADSAAMTKKALIELLKAAAIWAGAFMALRWAARVWGTALAAQMASYAAYLRTTRLVGMALQVLIRFLSMLRTCALALRNLPVVGRLLLRITPGAARLRSMKAAAAMTRIEVAGAKFTKYAGYAEKAGKTSFASFAKTSGWVYTGVIGSQMLSQGMQGNSIFNLDPLTFAQAARITTGATLAATFAPLSGLSTKGLASGGTAGSFTAPLTKSGQAVVESGEAFGGFVAMRNPLYEKLKGRLPTIGGTRGNAHKTFYQAIPTAVFRVWRPLHTTEKPEELPQWQQPSTGEQTLQAPPRVQLQTTKVGYWPVNGSLYEISQKVYGDPGRWREIYDANRDIIGPDPSKLRPGQILRIPLDD</sequence>
<evidence type="ECO:0008006" key="3">
    <source>
        <dbReference type="Google" id="ProtNLM"/>
    </source>
</evidence>
<dbReference type="Proteomes" id="UP000546126">
    <property type="component" value="Unassembled WGS sequence"/>
</dbReference>
<comment type="caution">
    <text evidence="1">The sequence shown here is derived from an EMBL/GenBank/DDBJ whole genome shotgun (WGS) entry which is preliminary data.</text>
</comment>
<dbReference type="InterPro" id="IPR036779">
    <property type="entry name" value="LysM_dom_sf"/>
</dbReference>
<organism evidence="1 2">
    <name type="scientific">Nonomuraea rhodomycinica</name>
    <dbReference type="NCBI Taxonomy" id="1712872"/>
    <lineage>
        <taxon>Bacteria</taxon>
        <taxon>Bacillati</taxon>
        <taxon>Actinomycetota</taxon>
        <taxon>Actinomycetes</taxon>
        <taxon>Streptosporangiales</taxon>
        <taxon>Streptosporangiaceae</taxon>
        <taxon>Nonomuraea</taxon>
    </lineage>
</organism>
<evidence type="ECO:0000313" key="1">
    <source>
        <dbReference type="EMBL" id="NUW40966.1"/>
    </source>
</evidence>
<dbReference type="Gene3D" id="3.10.350.10">
    <property type="entry name" value="LysM domain"/>
    <property type="match status" value="1"/>
</dbReference>
<protein>
    <recommendedName>
        <fullName evidence="3">LysM domain-containing protein</fullName>
    </recommendedName>
</protein>